<feature type="region of interest" description="Disordered" evidence="1">
    <location>
        <begin position="229"/>
        <end position="260"/>
    </location>
</feature>
<evidence type="ECO:0000256" key="1">
    <source>
        <dbReference type="SAM" id="MobiDB-lite"/>
    </source>
</evidence>
<feature type="compositionally biased region" description="Gly residues" evidence="1">
    <location>
        <begin position="250"/>
        <end position="260"/>
    </location>
</feature>
<dbReference type="OrthoDB" id="7463691at2759"/>
<dbReference type="AlphaFoldDB" id="A0A7J5YN49"/>
<gene>
    <name evidence="2" type="ORF">F7725_012315</name>
</gene>
<accession>A0A7J5YN49</accession>
<name>A0A7J5YN49_DISMA</name>
<evidence type="ECO:0000313" key="3">
    <source>
        <dbReference type="Proteomes" id="UP000518266"/>
    </source>
</evidence>
<evidence type="ECO:0000313" key="2">
    <source>
        <dbReference type="EMBL" id="KAF3850543.1"/>
    </source>
</evidence>
<proteinExistence type="predicted"/>
<reference evidence="2 3" key="1">
    <citation type="submission" date="2020-03" db="EMBL/GenBank/DDBJ databases">
        <title>Dissostichus mawsoni Genome sequencing and assembly.</title>
        <authorList>
            <person name="Park H."/>
        </authorList>
    </citation>
    <scope>NUCLEOTIDE SEQUENCE [LARGE SCALE GENOMIC DNA]</scope>
    <source>
        <strain evidence="2">DM0001</strain>
        <tissue evidence="2">Muscle</tissue>
    </source>
</reference>
<organism evidence="2 3">
    <name type="scientific">Dissostichus mawsoni</name>
    <name type="common">Antarctic cod</name>
    <dbReference type="NCBI Taxonomy" id="36200"/>
    <lineage>
        <taxon>Eukaryota</taxon>
        <taxon>Metazoa</taxon>
        <taxon>Chordata</taxon>
        <taxon>Craniata</taxon>
        <taxon>Vertebrata</taxon>
        <taxon>Euteleostomi</taxon>
        <taxon>Actinopterygii</taxon>
        <taxon>Neopterygii</taxon>
        <taxon>Teleostei</taxon>
        <taxon>Neoteleostei</taxon>
        <taxon>Acanthomorphata</taxon>
        <taxon>Eupercaria</taxon>
        <taxon>Perciformes</taxon>
        <taxon>Notothenioidei</taxon>
        <taxon>Nototheniidae</taxon>
        <taxon>Dissostichus</taxon>
    </lineage>
</organism>
<feature type="region of interest" description="Disordered" evidence="1">
    <location>
        <begin position="137"/>
        <end position="170"/>
    </location>
</feature>
<feature type="compositionally biased region" description="Polar residues" evidence="1">
    <location>
        <begin position="229"/>
        <end position="241"/>
    </location>
</feature>
<sequence>MLSGLLHLHVGVGQHFGLFLQSHQQRGEDQLHPVGTQVPHHCFSTQQVRQDVDDVRLEQLPQHVAQHLKANREPFFLSWMPSVSVLMMSCCLRARMPRPFTSPASPYAAPFLSAYLSLSRSSCRRFLTIPAASSLMAGTKGGRQPATDSCTWGGGGEEREDEENSSNTGSRQLTLSWNIKQIQGQICGAYLNWVSSPSTAGAWSRYVDTALDRASAAAERTASSWCVTSTISREQRSGTSSRPRDSHSLRGGGGGGRAEI</sequence>
<protein>
    <submittedName>
        <fullName evidence="2">Uncharacterized protein</fullName>
    </submittedName>
</protein>
<dbReference type="Proteomes" id="UP000518266">
    <property type="component" value="Unassembled WGS sequence"/>
</dbReference>
<dbReference type="EMBL" id="JAAKFY010000010">
    <property type="protein sequence ID" value="KAF3850543.1"/>
    <property type="molecule type" value="Genomic_DNA"/>
</dbReference>
<comment type="caution">
    <text evidence="2">The sequence shown here is derived from an EMBL/GenBank/DDBJ whole genome shotgun (WGS) entry which is preliminary data.</text>
</comment>
<keyword evidence="3" id="KW-1185">Reference proteome</keyword>